<dbReference type="InterPro" id="IPR036942">
    <property type="entry name" value="Beta-barrel_TonB_sf"/>
</dbReference>
<evidence type="ECO:0000256" key="1">
    <source>
        <dbReference type="ARBA" id="ARBA00004442"/>
    </source>
</evidence>
<name>A0A7X5V146_9SPHN</name>
<feature type="chain" id="PRO_5031111824" description="TonB-dependent receptor" evidence="5">
    <location>
        <begin position="23"/>
        <end position="852"/>
    </location>
</feature>
<keyword evidence="3" id="KW-0998">Cell outer membrane</keyword>
<dbReference type="GO" id="GO:0009279">
    <property type="term" value="C:cell outer membrane"/>
    <property type="evidence" value="ECO:0007669"/>
    <property type="project" value="UniProtKB-SubCell"/>
</dbReference>
<dbReference type="AlphaFoldDB" id="A0A7X5V146"/>
<proteinExistence type="predicted"/>
<keyword evidence="2" id="KW-0472">Membrane</keyword>
<organism evidence="6 7">
    <name type="scientific">Sphingomonas leidyi</name>
    <dbReference type="NCBI Taxonomy" id="68569"/>
    <lineage>
        <taxon>Bacteria</taxon>
        <taxon>Pseudomonadati</taxon>
        <taxon>Pseudomonadota</taxon>
        <taxon>Alphaproteobacteria</taxon>
        <taxon>Sphingomonadales</taxon>
        <taxon>Sphingomonadaceae</taxon>
        <taxon>Sphingomonas</taxon>
    </lineage>
</organism>
<evidence type="ECO:0000313" key="6">
    <source>
        <dbReference type="EMBL" id="NIJ65989.1"/>
    </source>
</evidence>
<gene>
    <name evidence="6" type="ORF">FHR20_002951</name>
</gene>
<evidence type="ECO:0000256" key="3">
    <source>
        <dbReference type="ARBA" id="ARBA00023237"/>
    </source>
</evidence>
<protein>
    <recommendedName>
        <fullName evidence="8">TonB-dependent receptor</fullName>
    </recommendedName>
</protein>
<evidence type="ECO:0008006" key="8">
    <source>
        <dbReference type="Google" id="ProtNLM"/>
    </source>
</evidence>
<feature type="signal peptide" evidence="5">
    <location>
        <begin position="1"/>
        <end position="22"/>
    </location>
</feature>
<dbReference type="PANTHER" id="PTHR47234">
    <property type="match status" value="1"/>
</dbReference>
<keyword evidence="7" id="KW-1185">Reference proteome</keyword>
<dbReference type="EMBL" id="JAASQV010000002">
    <property type="protein sequence ID" value="NIJ65989.1"/>
    <property type="molecule type" value="Genomic_DNA"/>
</dbReference>
<evidence type="ECO:0000256" key="5">
    <source>
        <dbReference type="SAM" id="SignalP"/>
    </source>
</evidence>
<comment type="subcellular location">
    <subcellularLocation>
        <location evidence="1">Cell outer membrane</location>
    </subcellularLocation>
</comment>
<feature type="region of interest" description="Disordered" evidence="4">
    <location>
        <begin position="28"/>
        <end position="51"/>
    </location>
</feature>
<sequence length="852" mass="90813">MRWSRRSIASVLLTLNLAPAPADGRIAAGEAATRRASDQAQRNAQDREPGQDDIVVTAPRRGDAQVAAETEFSEDQIASQGLDSIDDLLLHLRPFLGPDGEEPVLLINGRPAGFDRSILGYPPEALTRLAILKPEAAARYGAAPGRRVVNLVLKQHFASLDLDASTSAPLRGGQMSNGLIAARTIVHGDARWNIRANIGRDSGMRKNARSIPRDAGVYDRSGVISAPDGGEIDPALSAAAGSTITTAALPGLAPTMPPALADLVATAGQGDPFDPNAYISLQPARKSVSLTIGMARPVGPFGLSLSLTANSLGSEALRGVPMASVVLPAGNPWSPFSRAILLTRPLDGISALRANNLAQSLGGSLMLNGSVAGWQANLGINYRISRNDNLLETGIDTRSVQRLLDIGDPAFNPYARWPRHLLLGTRTRTASDDWSVRIDLQKGVVQLPAGPLTISLSGNASRTATHMRQHDTMGNAISTNDRSRDQANVQAGLAVPIARRGNGPPSPIGDLSVDLTAGWQSMSESKPQWRLSSGVTWSPISAVQFRAMLDDQQASPSMAELDGPIITTVMRMVDYAKQVVAEPIVITGGNPALKGGSRREMRVSAMVRPLKSGMLTFNVGYRQTVSKNMPSPLPELTPAIEAAFKDRIARDADGNLVSIDARSINIAKDRIADLSGGLALRFAGGNATTIPGARADPVQYTLALNETYHLKSDMLVKAGLPVIDRLRGGSGLSRHTVSLQFDVGTRGLGASLGASWNSAARIVSPGSNPDQAFRVTPPLTIGLSTFLNPDNIFRGWRDNPLTKGWKISATVQNLLNRYRRVALVNGQIPTGYTHDEIDPLGRTIRLQIRKRF</sequence>
<evidence type="ECO:0000256" key="2">
    <source>
        <dbReference type="ARBA" id="ARBA00023136"/>
    </source>
</evidence>
<keyword evidence="5" id="KW-0732">Signal</keyword>
<dbReference type="PANTHER" id="PTHR47234:SF1">
    <property type="entry name" value="TONB-DEPENDENT RECEPTOR"/>
    <property type="match status" value="1"/>
</dbReference>
<evidence type="ECO:0000313" key="7">
    <source>
        <dbReference type="Proteomes" id="UP000564677"/>
    </source>
</evidence>
<dbReference type="Proteomes" id="UP000564677">
    <property type="component" value="Unassembled WGS sequence"/>
</dbReference>
<comment type="caution">
    <text evidence="6">The sequence shown here is derived from an EMBL/GenBank/DDBJ whole genome shotgun (WGS) entry which is preliminary data.</text>
</comment>
<dbReference type="Gene3D" id="2.40.170.20">
    <property type="entry name" value="TonB-dependent receptor, beta-barrel domain"/>
    <property type="match status" value="1"/>
</dbReference>
<reference evidence="6 7" key="1">
    <citation type="submission" date="2020-03" db="EMBL/GenBank/DDBJ databases">
        <title>Genomic Encyclopedia of Type Strains, Phase IV (KMG-IV): sequencing the most valuable type-strain genomes for metagenomic binning, comparative biology and taxonomic classification.</title>
        <authorList>
            <person name="Goeker M."/>
        </authorList>
    </citation>
    <scope>NUCLEOTIDE SEQUENCE [LARGE SCALE GENOMIC DNA]</scope>
    <source>
        <strain evidence="6 7">DSM 4733</strain>
    </source>
</reference>
<accession>A0A7X5V146</accession>
<dbReference type="SUPFAM" id="SSF56935">
    <property type="entry name" value="Porins"/>
    <property type="match status" value="1"/>
</dbReference>
<evidence type="ECO:0000256" key="4">
    <source>
        <dbReference type="SAM" id="MobiDB-lite"/>
    </source>
</evidence>